<keyword evidence="2" id="KW-1185">Reference proteome</keyword>
<dbReference type="eggNOG" id="COG0671">
    <property type="taxonomic scope" value="Bacteria"/>
</dbReference>
<evidence type="ECO:0000313" key="1">
    <source>
        <dbReference type="EMBL" id="EZH75069.1"/>
    </source>
</evidence>
<dbReference type="EMBL" id="AQRA01000002">
    <property type="protein sequence ID" value="EZH75069.1"/>
    <property type="molecule type" value="Genomic_DNA"/>
</dbReference>
<name>A0A023BYS0_9FLAO</name>
<accession>A0A023BYS0</accession>
<organism evidence="1 2">
    <name type="scientific">Aquimarina atlantica</name>
    <dbReference type="NCBI Taxonomy" id="1317122"/>
    <lineage>
        <taxon>Bacteria</taxon>
        <taxon>Pseudomonadati</taxon>
        <taxon>Bacteroidota</taxon>
        <taxon>Flavobacteriia</taxon>
        <taxon>Flavobacteriales</taxon>
        <taxon>Flavobacteriaceae</taxon>
        <taxon>Aquimarina</taxon>
    </lineage>
</organism>
<gene>
    <name evidence="1" type="ORF">ATO12_10105</name>
</gene>
<comment type="caution">
    <text evidence="1">The sequence shown here is derived from an EMBL/GenBank/DDBJ whole genome shotgun (WGS) entry which is preliminary data.</text>
</comment>
<reference evidence="1 2" key="1">
    <citation type="submission" date="2014-04" db="EMBL/GenBank/DDBJ databases">
        <title>Aquimarina sp. 22II-S11-z7 Genome Sequencing.</title>
        <authorList>
            <person name="Lai Q."/>
        </authorList>
    </citation>
    <scope>NUCLEOTIDE SEQUENCE [LARGE SCALE GENOMIC DNA]</scope>
    <source>
        <strain evidence="1 2">22II-S11-z7</strain>
    </source>
</reference>
<dbReference type="AlphaFoldDB" id="A0A023BYS0"/>
<dbReference type="STRING" id="1317122.ATO12_10105"/>
<evidence type="ECO:0000313" key="2">
    <source>
        <dbReference type="Proteomes" id="UP000023541"/>
    </source>
</evidence>
<dbReference type="InterPro" id="IPR022172">
    <property type="entry name" value="DUF3703"/>
</dbReference>
<dbReference type="RefSeq" id="WP_034240176.1">
    <property type="nucleotide sequence ID" value="NZ_AQRA01000002.1"/>
</dbReference>
<dbReference type="Proteomes" id="UP000023541">
    <property type="component" value="Unassembled WGS sequence"/>
</dbReference>
<protein>
    <recommendedName>
        <fullName evidence="3">DUF3703 domain-containing protein</fullName>
    </recommendedName>
</protein>
<proteinExistence type="predicted"/>
<dbReference type="OrthoDB" id="9799416at2"/>
<evidence type="ECO:0008006" key="3">
    <source>
        <dbReference type="Google" id="ProtNLM"/>
    </source>
</evidence>
<sequence length="122" mass="14125">MKFNITIPPKLKIEYDKELSLYKTALSNNNLPKAWDHLERSHILGQSYPWEHSYTHYLMLKYGMLTRDSKEIFGQVIRLIVGGWKSFINKVPIGNTGGANVPPLKTMPIPHDLKIKLESYQK</sequence>
<dbReference type="Pfam" id="PF12487">
    <property type="entry name" value="DUF3703"/>
    <property type="match status" value="1"/>
</dbReference>